<dbReference type="InParanoid" id="A0A0C2T2W0"/>
<dbReference type="OrthoDB" id="2985494at2759"/>
<dbReference type="Proteomes" id="UP000054549">
    <property type="component" value="Unassembled WGS sequence"/>
</dbReference>
<dbReference type="AlphaFoldDB" id="A0A0C2T2W0"/>
<keyword evidence="3" id="KW-1185">Reference proteome</keyword>
<name>A0A0C2T2W0_AMAMK</name>
<protein>
    <submittedName>
        <fullName evidence="2">Uncharacterized protein</fullName>
    </submittedName>
</protein>
<feature type="region of interest" description="Disordered" evidence="1">
    <location>
        <begin position="96"/>
        <end position="195"/>
    </location>
</feature>
<organism evidence="2 3">
    <name type="scientific">Amanita muscaria (strain Koide BX008)</name>
    <dbReference type="NCBI Taxonomy" id="946122"/>
    <lineage>
        <taxon>Eukaryota</taxon>
        <taxon>Fungi</taxon>
        <taxon>Dikarya</taxon>
        <taxon>Basidiomycota</taxon>
        <taxon>Agaricomycotina</taxon>
        <taxon>Agaricomycetes</taxon>
        <taxon>Agaricomycetidae</taxon>
        <taxon>Agaricales</taxon>
        <taxon>Pluteineae</taxon>
        <taxon>Amanitaceae</taxon>
        <taxon>Amanita</taxon>
    </lineage>
</organism>
<feature type="compositionally biased region" description="Low complexity" evidence="1">
    <location>
        <begin position="120"/>
        <end position="136"/>
    </location>
</feature>
<evidence type="ECO:0000256" key="1">
    <source>
        <dbReference type="SAM" id="MobiDB-lite"/>
    </source>
</evidence>
<reference evidence="2 3" key="1">
    <citation type="submission" date="2014-04" db="EMBL/GenBank/DDBJ databases">
        <title>Evolutionary Origins and Diversification of the Mycorrhizal Mutualists.</title>
        <authorList>
            <consortium name="DOE Joint Genome Institute"/>
            <consortium name="Mycorrhizal Genomics Consortium"/>
            <person name="Kohler A."/>
            <person name="Kuo A."/>
            <person name="Nagy L.G."/>
            <person name="Floudas D."/>
            <person name="Copeland A."/>
            <person name="Barry K.W."/>
            <person name="Cichocki N."/>
            <person name="Veneault-Fourrey C."/>
            <person name="LaButti K."/>
            <person name="Lindquist E.A."/>
            <person name="Lipzen A."/>
            <person name="Lundell T."/>
            <person name="Morin E."/>
            <person name="Murat C."/>
            <person name="Riley R."/>
            <person name="Ohm R."/>
            <person name="Sun H."/>
            <person name="Tunlid A."/>
            <person name="Henrissat B."/>
            <person name="Grigoriev I.V."/>
            <person name="Hibbett D.S."/>
            <person name="Martin F."/>
        </authorList>
    </citation>
    <scope>NUCLEOTIDE SEQUENCE [LARGE SCALE GENOMIC DNA]</scope>
    <source>
        <strain evidence="2 3">Koide BX008</strain>
    </source>
</reference>
<evidence type="ECO:0000313" key="2">
    <source>
        <dbReference type="EMBL" id="KIL70205.1"/>
    </source>
</evidence>
<gene>
    <name evidence="2" type="ORF">M378DRAFT_156280</name>
</gene>
<sequence>MALQNEMQEITQMVSDVQQRLVKVSKRCEERDNEKLKQLEEDNSRLRKGVKHLGVTNAELERKVKAHKPELSRAIDARDAAFNKLRHARRVIKDLIEEKEKGEPNERPIVSPTFSTLDILSTMSPSSTSSRSSLSSQKTVRGNSHEKAIQPPGSPQSTRSTKRQDARVPLSPQTSTVVGEQRSSADLGSPPKSPKAEEQKWSIYFHRLPKAAKVCKGPYSWDDLQQIFGLKDEIITSLQSLQSLGDLSMRVYTLQNIAFVYDPVFLDSGENSYFIDWGRKQVNEGIIDHFKDPGQSVYYTFVFPKFKNMWYFIGAFTWTVANDWLIWPTLGRKSREEIVKNLKGRCCEPDVNTVEELISSGKAEQICVLMDVRSGHDELTRQFAAQLGMALKSGRQRGGSDTTPSSS</sequence>
<feature type="compositionally biased region" description="Basic and acidic residues" evidence="1">
    <location>
        <begin position="96"/>
        <end position="106"/>
    </location>
</feature>
<dbReference type="HOGENOM" id="CLU_676091_0_0_1"/>
<evidence type="ECO:0000313" key="3">
    <source>
        <dbReference type="Proteomes" id="UP000054549"/>
    </source>
</evidence>
<feature type="compositionally biased region" description="Polar residues" evidence="1">
    <location>
        <begin position="171"/>
        <end position="186"/>
    </location>
</feature>
<dbReference type="EMBL" id="KN818224">
    <property type="protein sequence ID" value="KIL70205.1"/>
    <property type="molecule type" value="Genomic_DNA"/>
</dbReference>
<accession>A0A0C2T2W0</accession>
<proteinExistence type="predicted"/>